<dbReference type="SUPFAM" id="SSF52058">
    <property type="entry name" value="L domain-like"/>
    <property type="match status" value="1"/>
</dbReference>
<dbReference type="InterPro" id="IPR050333">
    <property type="entry name" value="SLRP"/>
</dbReference>
<dbReference type="KEGG" id="nvi:100679023"/>
<evidence type="ECO:0000313" key="4">
    <source>
        <dbReference type="EnsemblMetazoa" id="XP_003424202"/>
    </source>
</evidence>
<evidence type="ECO:0008006" key="6">
    <source>
        <dbReference type="Google" id="ProtNLM"/>
    </source>
</evidence>
<dbReference type="InterPro" id="IPR001611">
    <property type="entry name" value="Leu-rich_rpt"/>
</dbReference>
<feature type="compositionally biased region" description="Acidic residues" evidence="3">
    <location>
        <begin position="99"/>
        <end position="109"/>
    </location>
</feature>
<dbReference type="Gene3D" id="3.80.10.10">
    <property type="entry name" value="Ribonuclease Inhibitor"/>
    <property type="match status" value="1"/>
</dbReference>
<evidence type="ECO:0000256" key="2">
    <source>
        <dbReference type="ARBA" id="ARBA00022737"/>
    </source>
</evidence>
<dbReference type="GeneID" id="100679023"/>
<protein>
    <recommendedName>
        <fullName evidence="6">Leucine-rich repeat-containing protein 27</fullName>
    </recommendedName>
</protein>
<dbReference type="Pfam" id="PF13855">
    <property type="entry name" value="LRR_8"/>
    <property type="match status" value="1"/>
</dbReference>
<accession>A0A7M7GCB3</accession>
<name>A0A7M7GCB3_NASVI</name>
<keyword evidence="2" id="KW-0677">Repeat</keyword>
<feature type="region of interest" description="Disordered" evidence="3">
    <location>
        <begin position="97"/>
        <end position="121"/>
    </location>
</feature>
<dbReference type="InterPro" id="IPR003591">
    <property type="entry name" value="Leu-rich_rpt_typical-subtyp"/>
</dbReference>
<dbReference type="Proteomes" id="UP000002358">
    <property type="component" value="Chromosome 3"/>
</dbReference>
<reference evidence="4" key="1">
    <citation type="submission" date="2021-01" db="UniProtKB">
        <authorList>
            <consortium name="EnsemblMetazoa"/>
        </authorList>
    </citation>
    <scope>IDENTIFICATION</scope>
</reference>
<keyword evidence="1" id="KW-0433">Leucine-rich repeat</keyword>
<sequence>MSEDINKHLLSQFYGFRGDDSERKFLSSSKGIESFENLTDVECLSTEHLISSEETGKNQYTEEESEKVYDENNEGSLSKSPHVLTIEDLLKENEKTLESEDLNSEPEIIDDPKDDKNVPTKNFTRLEDTFTKAMAKASETPVQGDMNSSMTSLNMSFTASPVTKAKRLWRQKTILARENVITSPNLLEKFSGTHLNLNNAGICVFPVDILQQLTCLQMLYLDSNNLVELPDEIFTTLKNLKWLDVRNNHLVIIPSCVKGHASLETLLLQGNNIEKLPLELGLVPNLKNLQVAHNPLTFPPKEILDLDCSRIINFLRTMWNVEHPNETIQLRKLSDHKIEKKPSTIICYQPRPLIKLVKSSRYSMLAPKTSKTSVRSKTLNYKPSSRCQSAGGNIAYQQKMLWMATAKELLQDQAAKLQRSIDRNALEQWRYSYKRPHSRRSDKLNRSLSAPFALHDESFEKNLDNERKVKSSRGRPQLNSSRFNENFNELVESLKKLGDARASGRMSPMTEKNKIKAEIEKIAELQKKLQDLKFYNDSVNTPYEGSENLAKKYVTPPSIII</sequence>
<dbReference type="AlphaFoldDB" id="A0A7M7GCB3"/>
<evidence type="ECO:0000256" key="3">
    <source>
        <dbReference type="SAM" id="MobiDB-lite"/>
    </source>
</evidence>
<feature type="region of interest" description="Disordered" evidence="3">
    <location>
        <begin position="49"/>
        <end position="79"/>
    </location>
</feature>
<keyword evidence="5" id="KW-1185">Reference proteome</keyword>
<dbReference type="PANTHER" id="PTHR45712">
    <property type="entry name" value="AGAP008170-PA"/>
    <property type="match status" value="1"/>
</dbReference>
<dbReference type="SMART" id="SM00369">
    <property type="entry name" value="LRR_TYP"/>
    <property type="match status" value="3"/>
</dbReference>
<dbReference type="InterPro" id="IPR032675">
    <property type="entry name" value="LRR_dom_sf"/>
</dbReference>
<dbReference type="EnsemblMetazoa" id="XM_003424154">
    <property type="protein sequence ID" value="XP_003424202"/>
    <property type="gene ID" value="LOC100679023"/>
</dbReference>
<dbReference type="PANTHER" id="PTHR45712:SF22">
    <property type="entry name" value="INSULIN-LIKE GROWTH FACTOR-BINDING PROTEIN COMPLEX ACID LABILE SUBUNIT"/>
    <property type="match status" value="1"/>
</dbReference>
<dbReference type="PROSITE" id="PS51450">
    <property type="entry name" value="LRR"/>
    <property type="match status" value="2"/>
</dbReference>
<dbReference type="RefSeq" id="XP_003424202.2">
    <property type="nucleotide sequence ID" value="XM_003424154.4"/>
</dbReference>
<evidence type="ECO:0000313" key="5">
    <source>
        <dbReference type="Proteomes" id="UP000002358"/>
    </source>
</evidence>
<feature type="compositionally biased region" description="Basic and acidic residues" evidence="3">
    <location>
        <begin position="110"/>
        <end position="121"/>
    </location>
</feature>
<proteinExistence type="predicted"/>
<organism evidence="4 5">
    <name type="scientific">Nasonia vitripennis</name>
    <name type="common">Parasitic wasp</name>
    <dbReference type="NCBI Taxonomy" id="7425"/>
    <lineage>
        <taxon>Eukaryota</taxon>
        <taxon>Metazoa</taxon>
        <taxon>Ecdysozoa</taxon>
        <taxon>Arthropoda</taxon>
        <taxon>Hexapoda</taxon>
        <taxon>Insecta</taxon>
        <taxon>Pterygota</taxon>
        <taxon>Neoptera</taxon>
        <taxon>Endopterygota</taxon>
        <taxon>Hymenoptera</taxon>
        <taxon>Apocrita</taxon>
        <taxon>Proctotrupomorpha</taxon>
        <taxon>Chalcidoidea</taxon>
        <taxon>Pteromalidae</taxon>
        <taxon>Pteromalinae</taxon>
        <taxon>Nasonia</taxon>
    </lineage>
</organism>
<dbReference type="SMR" id="A0A7M7GCB3"/>
<evidence type="ECO:0000256" key="1">
    <source>
        <dbReference type="ARBA" id="ARBA00022614"/>
    </source>
</evidence>